<dbReference type="GO" id="GO:0005829">
    <property type="term" value="C:cytosol"/>
    <property type="evidence" value="ECO:0007669"/>
    <property type="project" value="TreeGrafter"/>
</dbReference>
<keyword evidence="3" id="KW-0808">Transferase</keyword>
<dbReference type="OMA" id="YHIVYSV"/>
<evidence type="ECO:0000256" key="1">
    <source>
        <dbReference type="ARBA" id="ARBA00005696"/>
    </source>
</evidence>
<evidence type="ECO:0000256" key="4">
    <source>
        <dbReference type="ARBA" id="ARBA00022786"/>
    </source>
</evidence>
<dbReference type="PANTHER" id="PTHR14957:SF1">
    <property type="entry name" value="UBIQUITIN-LIKE-CONJUGATING ENZYME ATG10"/>
    <property type="match status" value="1"/>
</dbReference>
<comment type="similarity">
    <text evidence="1">Belongs to the ATG10 family.</text>
</comment>
<dbReference type="GO" id="GO:0032446">
    <property type="term" value="P:protein modification by small protein conjugation"/>
    <property type="evidence" value="ECO:0007669"/>
    <property type="project" value="TreeGrafter"/>
</dbReference>
<dbReference type="Gene3D" id="3.30.1460.50">
    <property type="match status" value="1"/>
</dbReference>
<dbReference type="GO" id="GO:0000422">
    <property type="term" value="P:autophagy of mitochondrion"/>
    <property type="evidence" value="ECO:0007669"/>
    <property type="project" value="TreeGrafter"/>
</dbReference>
<keyword evidence="8" id="KW-1185">Reference proteome</keyword>
<accession>A0A8R1ILK5</accession>
<reference evidence="7" key="2">
    <citation type="submission" date="2022-06" db="UniProtKB">
        <authorList>
            <consortium name="EnsemblMetazoa"/>
        </authorList>
    </citation>
    <scope>IDENTIFICATION</scope>
    <source>
        <strain evidence="7">DF5081</strain>
    </source>
</reference>
<dbReference type="InterPro" id="IPR007135">
    <property type="entry name" value="Atg3/Atg10"/>
</dbReference>
<keyword evidence="5" id="KW-0072">Autophagy</keyword>
<dbReference type="PANTHER" id="PTHR14957">
    <property type="entry name" value="UBIQUITIN-LIKE-CONJUGATING ENZYME ATG10"/>
    <property type="match status" value="1"/>
</dbReference>
<evidence type="ECO:0000313" key="7">
    <source>
        <dbReference type="EnsemblMetazoa" id="CJA33972.1"/>
    </source>
</evidence>
<dbReference type="EnsemblMetazoa" id="CJA33972.1">
    <property type="protein sequence ID" value="CJA33972.1"/>
    <property type="gene ID" value="WBGene00209819"/>
</dbReference>
<dbReference type="GO" id="GO:0000045">
    <property type="term" value="P:autophagosome assembly"/>
    <property type="evidence" value="ECO:0007669"/>
    <property type="project" value="TreeGrafter"/>
</dbReference>
<dbReference type="GO" id="GO:0061651">
    <property type="term" value="F:Atg12 conjugating enzyme activity"/>
    <property type="evidence" value="ECO:0007669"/>
    <property type="project" value="TreeGrafter"/>
</dbReference>
<evidence type="ECO:0000256" key="2">
    <source>
        <dbReference type="ARBA" id="ARBA00021099"/>
    </source>
</evidence>
<organism evidence="7 8">
    <name type="scientific">Caenorhabditis japonica</name>
    <dbReference type="NCBI Taxonomy" id="281687"/>
    <lineage>
        <taxon>Eukaryota</taxon>
        <taxon>Metazoa</taxon>
        <taxon>Ecdysozoa</taxon>
        <taxon>Nematoda</taxon>
        <taxon>Chromadorea</taxon>
        <taxon>Rhabditida</taxon>
        <taxon>Rhabditina</taxon>
        <taxon>Rhabditomorpha</taxon>
        <taxon>Rhabditoidea</taxon>
        <taxon>Rhabditidae</taxon>
        <taxon>Peloderinae</taxon>
        <taxon>Caenorhabditis</taxon>
    </lineage>
</organism>
<dbReference type="AlphaFoldDB" id="A0A8R1ILK5"/>
<evidence type="ECO:0000256" key="5">
    <source>
        <dbReference type="ARBA" id="ARBA00023006"/>
    </source>
</evidence>
<proteinExistence type="inferred from homology"/>
<evidence type="ECO:0000256" key="6">
    <source>
        <dbReference type="ARBA" id="ARBA00029833"/>
    </source>
</evidence>
<keyword evidence="4" id="KW-0833">Ubl conjugation pathway</keyword>
<sequence>MLTEQRFHEEIKSFVERMVSEKLNWSLCENGKYAKESHLEQLPDGRIISAEAHVIYNSTYQVPVIWFNYFENNGTPLQFSTVVRDVLQISEEESDASIRTRISHLEHPFLGVLYFNIHPCNTSGLMKELKTDDTYLLPWFSVYGPQIRLRVPTF</sequence>
<dbReference type="Pfam" id="PF03987">
    <property type="entry name" value="Autophagy_act_C"/>
    <property type="match status" value="1"/>
</dbReference>
<evidence type="ECO:0000256" key="3">
    <source>
        <dbReference type="ARBA" id="ARBA00022679"/>
    </source>
</evidence>
<name>A0A8R1ILK5_CAEJA</name>
<reference evidence="8" key="1">
    <citation type="submission" date="2010-08" db="EMBL/GenBank/DDBJ databases">
        <authorList>
            <consortium name="Caenorhabditis japonica Sequencing Consortium"/>
            <person name="Wilson R.K."/>
        </authorList>
    </citation>
    <scope>NUCLEOTIDE SEQUENCE [LARGE SCALE GENOMIC DNA]</scope>
    <source>
        <strain evidence="8">DF5081</strain>
    </source>
</reference>
<dbReference type="Proteomes" id="UP000005237">
    <property type="component" value="Unassembled WGS sequence"/>
</dbReference>
<evidence type="ECO:0000313" key="8">
    <source>
        <dbReference type="Proteomes" id="UP000005237"/>
    </source>
</evidence>
<protein>
    <recommendedName>
        <fullName evidence="2">Ubiquitin-like-conjugating enzyme ATG10</fullName>
    </recommendedName>
    <alternativeName>
        <fullName evidence="6">Autophagy-related protein 10</fullName>
    </alternativeName>
</protein>